<proteinExistence type="predicted"/>
<evidence type="ECO:0008006" key="3">
    <source>
        <dbReference type="Google" id="ProtNLM"/>
    </source>
</evidence>
<organism evidence="1 2">
    <name type="scientific">Nocardia acididurans</name>
    <dbReference type="NCBI Taxonomy" id="2802282"/>
    <lineage>
        <taxon>Bacteria</taxon>
        <taxon>Bacillati</taxon>
        <taxon>Actinomycetota</taxon>
        <taxon>Actinomycetes</taxon>
        <taxon>Mycobacteriales</taxon>
        <taxon>Nocardiaceae</taxon>
        <taxon>Nocardia</taxon>
    </lineage>
</organism>
<dbReference type="EMBL" id="JAERRJ010000008">
    <property type="protein sequence ID" value="MBL1076932.1"/>
    <property type="molecule type" value="Genomic_DNA"/>
</dbReference>
<protein>
    <recommendedName>
        <fullName evidence="3">DUF2336 domain-containing protein</fullName>
    </recommendedName>
</protein>
<dbReference type="RefSeq" id="WP_201949518.1">
    <property type="nucleotide sequence ID" value="NZ_JAERRJ010000008.1"/>
</dbReference>
<evidence type="ECO:0000313" key="1">
    <source>
        <dbReference type="EMBL" id="MBL1076932.1"/>
    </source>
</evidence>
<dbReference type="Proteomes" id="UP000602198">
    <property type="component" value="Unassembled WGS sequence"/>
</dbReference>
<name>A0ABS1M8G6_9NOCA</name>
<evidence type="ECO:0000313" key="2">
    <source>
        <dbReference type="Proteomes" id="UP000602198"/>
    </source>
</evidence>
<accession>A0ABS1M8G6</accession>
<comment type="caution">
    <text evidence="1">The sequence shown here is derived from an EMBL/GenBank/DDBJ whole genome shotgun (WGS) entry which is preliminary data.</text>
</comment>
<gene>
    <name evidence="1" type="ORF">JK358_21280</name>
</gene>
<keyword evidence="2" id="KW-1185">Reference proteome</keyword>
<sequence length="407" mass="43292">MSDLVTRAQITLLSRTLHVSDDKLAHLEKLGAANLHDLQERMAKVIFAQHNATFSRLTLLVPIIPLTISLPLVQRMVPPVMAGRAAGAIGVDHPKKAAEAVGMLKPAYAADAAPYMDPHAVGQLADVAPAEPVMGIINEILRRRDYVTAGPFLAYATPELVRAVEDSVHDDEGLIRAASYAYSGENISVIIRHLLAGSGKRIPKLVQTIISGSKDLRLAALSVFARCDADVVEGIGDILFELGTPDEITDLVSAFIADGAIPETLRFTGQLSGSALDKLAATPIAEDPEAIDAIAAAVHGITEAAVWRGLLEFGSRTAPAAARRIGGQISRFDDDTLAQLPALATQAQLWPQLLRVLAAAEPDAQSRIGASWSALPESDCAELEQRISELELDEALASLTATVRISR</sequence>
<reference evidence="1 2" key="1">
    <citation type="submission" date="2021-01" db="EMBL/GenBank/DDBJ databases">
        <title>WGS of actinomycetes isolated from Thailand.</title>
        <authorList>
            <person name="Thawai C."/>
        </authorList>
    </citation>
    <scope>NUCLEOTIDE SEQUENCE [LARGE SCALE GENOMIC DNA]</scope>
    <source>
        <strain evidence="1 2">LPG 2</strain>
    </source>
</reference>